<gene>
    <name evidence="6" type="ORF">Agub_g2274</name>
</gene>
<dbReference type="PANTHER" id="PTHR43422:SF3">
    <property type="entry name" value="THIAMINE THIAZOLE SYNTHASE"/>
    <property type="match status" value="1"/>
</dbReference>
<sequence>VALLEQSVAPGGGAWLGGQLFSAMVVRKPAHLMLDELQVPYEDEGHYVVVRHAALLTSTLMSHVLKNPNVKLFNATAVEDLVVKPDKTRGSGARRVAGVVTNWSLVAQAHGTQSCMDPNVIEAGVVVSACGHDGPFGATCVKRLARLGMVPGGEVPGMGALDMEAAEGAIVGGTREVVPGMVLAGMELAEVDGSPRMGPTFGAMIVSGRRAAHVALAVLERRRKAQALASAEQGVDAAIAMA</sequence>
<dbReference type="Proteomes" id="UP001054857">
    <property type="component" value="Unassembled WGS sequence"/>
</dbReference>
<reference evidence="6 7" key="1">
    <citation type="journal article" date="2021" name="Sci. Rep.">
        <title>Genome sequencing of the multicellular alga Astrephomene provides insights into convergent evolution of germ-soma differentiation.</title>
        <authorList>
            <person name="Yamashita S."/>
            <person name="Yamamoto K."/>
            <person name="Matsuzaki R."/>
            <person name="Suzuki S."/>
            <person name="Yamaguchi H."/>
            <person name="Hirooka S."/>
            <person name="Minakuchi Y."/>
            <person name="Miyagishima S."/>
            <person name="Kawachi M."/>
            <person name="Toyoda A."/>
            <person name="Nozaki H."/>
        </authorList>
    </citation>
    <scope>NUCLEOTIDE SEQUENCE [LARGE SCALE GENOMIC DNA]</scope>
    <source>
        <strain evidence="6 7">NIES-4017</strain>
    </source>
</reference>
<dbReference type="InterPro" id="IPR036188">
    <property type="entry name" value="FAD/NAD-bd_sf"/>
</dbReference>
<name>A0AAD3DIX8_9CHLO</name>
<dbReference type="Pfam" id="PF01946">
    <property type="entry name" value="Thi4"/>
    <property type="match status" value="1"/>
</dbReference>
<evidence type="ECO:0000313" key="6">
    <source>
        <dbReference type="EMBL" id="GFR41558.1"/>
    </source>
</evidence>
<keyword evidence="4" id="KW-0408">Iron</keyword>
<keyword evidence="1" id="KW-0808">Transferase</keyword>
<dbReference type="InterPro" id="IPR002922">
    <property type="entry name" value="Thi4_fam"/>
</dbReference>
<comment type="caution">
    <text evidence="6">The sequence shown here is derived from an EMBL/GenBank/DDBJ whole genome shotgun (WGS) entry which is preliminary data.</text>
</comment>
<dbReference type="GO" id="GO:0016740">
    <property type="term" value="F:transferase activity"/>
    <property type="evidence" value="ECO:0007669"/>
    <property type="project" value="UniProtKB-KW"/>
</dbReference>
<dbReference type="EMBL" id="BMAR01000002">
    <property type="protein sequence ID" value="GFR41558.1"/>
    <property type="molecule type" value="Genomic_DNA"/>
</dbReference>
<dbReference type="Gene3D" id="3.50.50.60">
    <property type="entry name" value="FAD/NAD(P)-binding domain"/>
    <property type="match status" value="1"/>
</dbReference>
<feature type="non-terminal residue" evidence="6">
    <location>
        <position position="242"/>
    </location>
</feature>
<dbReference type="GO" id="GO:0046872">
    <property type="term" value="F:metal ion binding"/>
    <property type="evidence" value="ECO:0007669"/>
    <property type="project" value="UniProtKB-KW"/>
</dbReference>
<keyword evidence="3" id="KW-0784">Thiamine biosynthesis</keyword>
<accession>A0AAD3DIX8</accession>
<keyword evidence="2" id="KW-0479">Metal-binding</keyword>
<evidence type="ECO:0000256" key="4">
    <source>
        <dbReference type="ARBA" id="ARBA00023004"/>
    </source>
</evidence>
<evidence type="ECO:0000256" key="3">
    <source>
        <dbReference type="ARBA" id="ARBA00022977"/>
    </source>
</evidence>
<evidence type="ECO:0000313" key="7">
    <source>
        <dbReference type="Proteomes" id="UP001054857"/>
    </source>
</evidence>
<proteinExistence type="predicted"/>
<keyword evidence="5" id="KW-0520">NAD</keyword>
<organism evidence="6 7">
    <name type="scientific">Astrephomene gubernaculifera</name>
    <dbReference type="NCBI Taxonomy" id="47775"/>
    <lineage>
        <taxon>Eukaryota</taxon>
        <taxon>Viridiplantae</taxon>
        <taxon>Chlorophyta</taxon>
        <taxon>core chlorophytes</taxon>
        <taxon>Chlorophyceae</taxon>
        <taxon>CS clade</taxon>
        <taxon>Chlamydomonadales</taxon>
        <taxon>Astrephomenaceae</taxon>
        <taxon>Astrephomene</taxon>
    </lineage>
</organism>
<dbReference type="NCBIfam" id="TIGR00292">
    <property type="entry name" value="sulfide-dependent adenosine diphosphate thiazole synthase"/>
    <property type="match status" value="1"/>
</dbReference>
<dbReference type="GO" id="GO:0009228">
    <property type="term" value="P:thiamine biosynthetic process"/>
    <property type="evidence" value="ECO:0007669"/>
    <property type="project" value="UniProtKB-KW"/>
</dbReference>
<evidence type="ECO:0000256" key="1">
    <source>
        <dbReference type="ARBA" id="ARBA00022679"/>
    </source>
</evidence>
<evidence type="ECO:0000256" key="2">
    <source>
        <dbReference type="ARBA" id="ARBA00022723"/>
    </source>
</evidence>
<evidence type="ECO:0000256" key="5">
    <source>
        <dbReference type="ARBA" id="ARBA00023027"/>
    </source>
</evidence>
<keyword evidence="7" id="KW-1185">Reference proteome</keyword>
<evidence type="ECO:0008006" key="8">
    <source>
        <dbReference type="Google" id="ProtNLM"/>
    </source>
</evidence>
<dbReference type="SUPFAM" id="SSF51905">
    <property type="entry name" value="FAD/NAD(P)-binding domain"/>
    <property type="match status" value="1"/>
</dbReference>
<protein>
    <recommendedName>
        <fullName evidence="8">Thiazole biosynthetic enzyme</fullName>
    </recommendedName>
</protein>
<dbReference type="AlphaFoldDB" id="A0AAD3DIX8"/>
<dbReference type="PANTHER" id="PTHR43422">
    <property type="entry name" value="THIAMINE THIAZOLE SYNTHASE"/>
    <property type="match status" value="1"/>
</dbReference>